<evidence type="ECO:0000313" key="4">
    <source>
        <dbReference type="Proteomes" id="UP000230742"/>
    </source>
</evidence>
<evidence type="ECO:0000313" key="3">
    <source>
        <dbReference type="Proteomes" id="UP000229111"/>
    </source>
</evidence>
<evidence type="ECO:0000313" key="1">
    <source>
        <dbReference type="EMBL" id="ATV32110.1"/>
    </source>
</evidence>
<dbReference type="AlphaFoldDB" id="A0A2G8I451"/>
<dbReference type="EMBL" id="CP024728">
    <property type="protein sequence ID" value="ATV32110.1"/>
    <property type="molecule type" value="Genomic_DNA"/>
</dbReference>
<evidence type="ECO:0000313" key="2">
    <source>
        <dbReference type="EMBL" id="PIK18293.1"/>
    </source>
</evidence>
<reference evidence="1 4" key="2">
    <citation type="submission" date="2017-11" db="EMBL/GenBank/DDBJ databases">
        <title>Genome sequencing of Prevotella intermedia KCOM 1949.</title>
        <authorList>
            <person name="Kook J.-K."/>
            <person name="Park S.-N."/>
            <person name="Lim Y.K."/>
        </authorList>
    </citation>
    <scope>NUCLEOTIDE SEQUENCE [LARGE SCALE GENOMIC DNA]</scope>
    <source>
        <strain evidence="1 4">KCOM 1949</strain>
    </source>
</reference>
<name>A0A2G8I451_PREIN</name>
<dbReference type="EMBL" id="PEKM01000001">
    <property type="protein sequence ID" value="PIK18293.1"/>
    <property type="molecule type" value="Genomic_DNA"/>
</dbReference>
<accession>A0A2G8I451</accession>
<proteinExistence type="predicted"/>
<sequence length="87" mass="10201">MTAKENFVQQFTGWNQGGLFCRFMKGYGLYGQAKEHYDIWTDDERALGRKSRQAVCRLSLTSLLPRVRRRSASLQARRCIRSGDWRI</sequence>
<protein>
    <submittedName>
        <fullName evidence="2">Uncharacterized protein</fullName>
    </submittedName>
</protein>
<reference evidence="2 3" key="1">
    <citation type="submission" date="2017-11" db="EMBL/GenBank/DDBJ databases">
        <title>Genome sequencing of Prevotella intermedia KCOM 1101.</title>
        <authorList>
            <person name="Kook J.-K."/>
            <person name="Park S.-N."/>
            <person name="Lim Y.K."/>
        </authorList>
    </citation>
    <scope>NUCLEOTIDE SEQUENCE [LARGE SCALE GENOMIC DNA]</scope>
    <source>
        <strain evidence="2 3">KCOM 1101</strain>
    </source>
</reference>
<dbReference type="Proteomes" id="UP000230742">
    <property type="component" value="Chromosome 2"/>
</dbReference>
<dbReference type="Proteomes" id="UP000229111">
    <property type="component" value="Unassembled WGS sequence"/>
</dbReference>
<gene>
    <name evidence="2" type="ORF">CTI16_03940</name>
    <name evidence="1" type="ORF">CTM46_11515</name>
</gene>
<organism evidence="2 3">
    <name type="scientific">Prevotella intermedia</name>
    <dbReference type="NCBI Taxonomy" id="28131"/>
    <lineage>
        <taxon>Bacteria</taxon>
        <taxon>Pseudomonadati</taxon>
        <taxon>Bacteroidota</taxon>
        <taxon>Bacteroidia</taxon>
        <taxon>Bacteroidales</taxon>
        <taxon>Prevotellaceae</taxon>
        <taxon>Prevotella</taxon>
    </lineage>
</organism>